<name>A0A1T4RW35_9GAMM</name>
<dbReference type="OrthoDB" id="9806704at2"/>
<dbReference type="PROSITE" id="PS50192">
    <property type="entry name" value="T_SNARE"/>
    <property type="match status" value="1"/>
</dbReference>
<feature type="domain" description="Methyl-accepting transducer" evidence="7">
    <location>
        <begin position="266"/>
        <end position="502"/>
    </location>
</feature>
<evidence type="ECO:0000313" key="10">
    <source>
        <dbReference type="EMBL" id="OPX54565.1"/>
    </source>
</evidence>
<dbReference type="SMART" id="SM00304">
    <property type="entry name" value="HAMP"/>
    <property type="match status" value="1"/>
</dbReference>
<keyword evidence="11" id="KW-1185">Reference proteome</keyword>
<evidence type="ECO:0000259" key="8">
    <source>
        <dbReference type="PROSITE" id="PS50192"/>
    </source>
</evidence>
<keyword evidence="6" id="KW-0812">Transmembrane</keyword>
<evidence type="ECO:0000256" key="3">
    <source>
        <dbReference type="ARBA" id="ARBA00023224"/>
    </source>
</evidence>
<dbReference type="InterPro" id="IPR000727">
    <property type="entry name" value="T_SNARE_dom"/>
</dbReference>
<dbReference type="PROSITE" id="PS50111">
    <property type="entry name" value="CHEMOTAXIS_TRANSDUC_2"/>
    <property type="match status" value="1"/>
</dbReference>
<dbReference type="PANTHER" id="PTHR32089">
    <property type="entry name" value="METHYL-ACCEPTING CHEMOTAXIS PROTEIN MCPB"/>
    <property type="match status" value="1"/>
</dbReference>
<dbReference type="PANTHER" id="PTHR32089:SF120">
    <property type="entry name" value="METHYL-ACCEPTING CHEMOTAXIS PROTEIN TLPQ"/>
    <property type="match status" value="1"/>
</dbReference>
<dbReference type="FunFam" id="1.10.287.950:FF:000001">
    <property type="entry name" value="Methyl-accepting chemotaxis sensory transducer"/>
    <property type="match status" value="1"/>
</dbReference>
<proteinExistence type="inferred from homology"/>
<accession>A0A1T4RW35</accession>
<gene>
    <name evidence="10" type="ORF">BTE48_13355</name>
</gene>
<dbReference type="InterPro" id="IPR003660">
    <property type="entry name" value="HAMP_dom"/>
</dbReference>
<dbReference type="GO" id="GO:0005886">
    <property type="term" value="C:plasma membrane"/>
    <property type="evidence" value="ECO:0007669"/>
    <property type="project" value="UniProtKB-SubCell"/>
</dbReference>
<dbReference type="EMBL" id="MTSM01000022">
    <property type="protein sequence ID" value="OPX54565.1"/>
    <property type="molecule type" value="Genomic_DNA"/>
</dbReference>
<keyword evidence="2" id="KW-0997">Cell inner membrane</keyword>
<organism evidence="10 11">
    <name type="scientific">Oceanospirillum multiglobuliferum</name>
    <dbReference type="NCBI Taxonomy" id="64969"/>
    <lineage>
        <taxon>Bacteria</taxon>
        <taxon>Pseudomonadati</taxon>
        <taxon>Pseudomonadota</taxon>
        <taxon>Gammaproteobacteria</taxon>
        <taxon>Oceanospirillales</taxon>
        <taxon>Oceanospirillaceae</taxon>
        <taxon>Oceanospirillum</taxon>
    </lineage>
</organism>
<evidence type="ECO:0000256" key="2">
    <source>
        <dbReference type="ARBA" id="ARBA00022519"/>
    </source>
</evidence>
<evidence type="ECO:0000256" key="6">
    <source>
        <dbReference type="SAM" id="Phobius"/>
    </source>
</evidence>
<dbReference type="Pfam" id="PF00672">
    <property type="entry name" value="HAMP"/>
    <property type="match status" value="1"/>
</dbReference>
<feature type="domain" description="HAMP" evidence="9">
    <location>
        <begin position="207"/>
        <end position="261"/>
    </location>
</feature>
<feature type="transmembrane region" description="Helical" evidence="6">
    <location>
        <begin position="188"/>
        <end position="210"/>
    </location>
</feature>
<sequence>MILPSLKSKTLVFVVISIVFLLVQMVMLRNETSQVILNVEQLAEQRIPQLEKAHEMQIAVIQVQQWLTDISATRGLDGLNDGFDVAEENAVLFRQRTNELQQVDQANAAFYRELLPVFEAYYNTGKKMAQGYISEGPAVGNKLMAEFDSTATAINEKIDQLMVSHKNNTNTALAQAVASAKSTQNTSMLFTGLLALLMLSLTAGLSFFVLTPIKRMFILVEELGKGEGDLSQRLPEDRKDEIGDLARSFNHFLTKTDQTVATVMKSVVRLIPMADELSETNTHVQDRIMKQNEQSKKVHSCMHTTRDASDSVASAVQRISAATTQGYDRVQRGQEVVISSSQTMERLALRLGQAQDTITRLSESSERIEGVIDVIRSIAEQTNLLALNAAIEAARAGEAGRGFAVVADEVRGLAGKTHESTAEVQSMVEAIRNQTQEVVEVMGQSISEANASRELTEASKESLSEINDAILHIKSCSEEILEAISIQGDNFDKVGRNFDVMDEYFRETLASGQLTFSFGEDLKKMSAKLQKLMGEFKVTDRSISTKQRAGVRVNQEAELF</sequence>
<dbReference type="STRING" id="64969.SAMN02745127_02604"/>
<dbReference type="InterPro" id="IPR004089">
    <property type="entry name" value="MCPsignal_dom"/>
</dbReference>
<dbReference type="CDD" id="cd06225">
    <property type="entry name" value="HAMP"/>
    <property type="match status" value="1"/>
</dbReference>
<dbReference type="RefSeq" id="WP_078746143.1">
    <property type="nucleotide sequence ID" value="NZ_FUXG01000021.1"/>
</dbReference>
<evidence type="ECO:0000259" key="7">
    <source>
        <dbReference type="PROSITE" id="PS50111"/>
    </source>
</evidence>
<comment type="caution">
    <text evidence="10">The sequence shown here is derived from an EMBL/GenBank/DDBJ whole genome shotgun (WGS) entry which is preliminary data.</text>
</comment>
<reference evidence="10 11" key="1">
    <citation type="submission" date="2017-01" db="EMBL/GenBank/DDBJ databases">
        <title>Genome Sequencing of a Marine Spirillum, Oceanospirillum multiglobuliferum ATCC 33336, from Japan.</title>
        <authorList>
            <person name="Carney J.G."/>
            <person name="Trachtenberg A.M."/>
            <person name="Rheaume B.A."/>
            <person name="Linnane J.D."/>
            <person name="Pitts N.L."/>
            <person name="Mykles D.L."/>
            <person name="Maclea K.S."/>
        </authorList>
    </citation>
    <scope>NUCLEOTIDE SEQUENCE [LARGE SCALE GENOMIC DNA]</scope>
    <source>
        <strain evidence="10 11">ATCC 33336</strain>
    </source>
</reference>
<keyword evidence="6" id="KW-1133">Transmembrane helix</keyword>
<dbReference type="SUPFAM" id="SSF58104">
    <property type="entry name" value="Methyl-accepting chemotaxis protein (MCP) signaling domain"/>
    <property type="match status" value="1"/>
</dbReference>
<dbReference type="CDD" id="cd11386">
    <property type="entry name" value="MCP_signal"/>
    <property type="match status" value="1"/>
</dbReference>
<evidence type="ECO:0000259" key="9">
    <source>
        <dbReference type="PROSITE" id="PS50885"/>
    </source>
</evidence>
<protein>
    <recommendedName>
        <fullName evidence="12">Methyl-accepting chemotaxis protein</fullName>
    </recommendedName>
</protein>
<dbReference type="GO" id="GO:0006935">
    <property type="term" value="P:chemotaxis"/>
    <property type="evidence" value="ECO:0007669"/>
    <property type="project" value="UniProtKB-ARBA"/>
</dbReference>
<keyword evidence="2" id="KW-1003">Cell membrane</keyword>
<comment type="similarity">
    <text evidence="4">Belongs to the methyl-accepting chemotaxis (MCP) protein family.</text>
</comment>
<evidence type="ECO:0000256" key="5">
    <source>
        <dbReference type="PROSITE-ProRule" id="PRU00284"/>
    </source>
</evidence>
<dbReference type="SMART" id="SM00283">
    <property type="entry name" value="MA"/>
    <property type="match status" value="1"/>
</dbReference>
<evidence type="ECO:0000313" key="11">
    <source>
        <dbReference type="Proteomes" id="UP000191418"/>
    </source>
</evidence>
<feature type="domain" description="T-SNARE coiled-coil homology" evidence="8">
    <location>
        <begin position="453"/>
        <end position="499"/>
    </location>
</feature>
<comment type="subcellular location">
    <subcellularLocation>
        <location evidence="1">Cell inner membrane</location>
        <topology evidence="1">Multi-pass membrane protein</topology>
    </subcellularLocation>
</comment>
<dbReference type="Proteomes" id="UP000191418">
    <property type="component" value="Unassembled WGS sequence"/>
</dbReference>
<dbReference type="GO" id="GO:0007165">
    <property type="term" value="P:signal transduction"/>
    <property type="evidence" value="ECO:0007669"/>
    <property type="project" value="UniProtKB-KW"/>
</dbReference>
<evidence type="ECO:0000256" key="4">
    <source>
        <dbReference type="ARBA" id="ARBA00029447"/>
    </source>
</evidence>
<dbReference type="Gene3D" id="1.10.287.950">
    <property type="entry name" value="Methyl-accepting chemotaxis protein"/>
    <property type="match status" value="1"/>
</dbReference>
<dbReference type="AlphaFoldDB" id="A0A1T4RW35"/>
<evidence type="ECO:0000256" key="1">
    <source>
        <dbReference type="ARBA" id="ARBA00004429"/>
    </source>
</evidence>
<keyword evidence="6" id="KW-0472">Membrane</keyword>
<evidence type="ECO:0008006" key="12">
    <source>
        <dbReference type="Google" id="ProtNLM"/>
    </source>
</evidence>
<keyword evidence="3 5" id="KW-0807">Transducer</keyword>
<dbReference type="Pfam" id="PF00015">
    <property type="entry name" value="MCPsignal"/>
    <property type="match status" value="1"/>
</dbReference>
<dbReference type="PROSITE" id="PS50885">
    <property type="entry name" value="HAMP"/>
    <property type="match status" value="1"/>
</dbReference>